<dbReference type="AlphaFoldDB" id="A0A0D9ZZ59"/>
<dbReference type="HOGENOM" id="CLU_1880732_0_0_1"/>
<reference evidence="2" key="2">
    <citation type="submission" date="2018-05" db="EMBL/GenBank/DDBJ databases">
        <title>OgluRS3 (Oryza glumaepatula Reference Sequence Version 3).</title>
        <authorList>
            <person name="Zhang J."/>
            <person name="Kudrna D."/>
            <person name="Lee S."/>
            <person name="Talag J."/>
            <person name="Welchert J."/>
            <person name="Wing R.A."/>
        </authorList>
    </citation>
    <scope>NUCLEOTIDE SEQUENCE [LARGE SCALE GENOMIC DNA]</scope>
</reference>
<name>A0A0D9ZZ59_9ORYZ</name>
<feature type="region of interest" description="Disordered" evidence="1">
    <location>
        <begin position="1"/>
        <end position="106"/>
    </location>
</feature>
<proteinExistence type="predicted"/>
<protein>
    <submittedName>
        <fullName evidence="2">Uncharacterized protein</fullName>
    </submittedName>
</protein>
<evidence type="ECO:0000313" key="3">
    <source>
        <dbReference type="Proteomes" id="UP000026961"/>
    </source>
</evidence>
<organism evidence="2">
    <name type="scientific">Oryza glumipatula</name>
    <dbReference type="NCBI Taxonomy" id="40148"/>
    <lineage>
        <taxon>Eukaryota</taxon>
        <taxon>Viridiplantae</taxon>
        <taxon>Streptophyta</taxon>
        <taxon>Embryophyta</taxon>
        <taxon>Tracheophyta</taxon>
        <taxon>Spermatophyta</taxon>
        <taxon>Magnoliopsida</taxon>
        <taxon>Liliopsida</taxon>
        <taxon>Poales</taxon>
        <taxon>Poaceae</taxon>
        <taxon>BOP clade</taxon>
        <taxon>Oryzoideae</taxon>
        <taxon>Oryzeae</taxon>
        <taxon>Oryzinae</taxon>
        <taxon>Oryza</taxon>
    </lineage>
</organism>
<evidence type="ECO:0000256" key="1">
    <source>
        <dbReference type="SAM" id="MobiDB-lite"/>
    </source>
</evidence>
<dbReference type="Proteomes" id="UP000026961">
    <property type="component" value="Chromosome 5"/>
</dbReference>
<dbReference type="EnsemblPlants" id="OGLUM05G17380.1">
    <property type="protein sequence ID" value="OGLUM05G17380.1"/>
    <property type="gene ID" value="OGLUM05G17380"/>
</dbReference>
<accession>A0A0D9ZZ59</accession>
<feature type="region of interest" description="Disordered" evidence="1">
    <location>
        <begin position="117"/>
        <end position="136"/>
    </location>
</feature>
<sequence>METTTATAVDRDGGGGEWQGGDGKAAETARIHAAQRRLNPAGTADPPPESMPRRPNPRRVGGDGGNGGRLPPDPDTGPHFCSRNPPQQPRHGPLLAGGGGPAPAAKELHRTILEMQAAHGSQCSRRCTAPASAAAS</sequence>
<keyword evidence="3" id="KW-1185">Reference proteome</keyword>
<evidence type="ECO:0000313" key="2">
    <source>
        <dbReference type="EnsemblPlants" id="OGLUM05G17380.1"/>
    </source>
</evidence>
<reference evidence="2" key="1">
    <citation type="submission" date="2015-04" db="UniProtKB">
        <authorList>
            <consortium name="EnsemblPlants"/>
        </authorList>
    </citation>
    <scope>IDENTIFICATION</scope>
</reference>
<dbReference type="Gramene" id="OGLUM05G17380.1">
    <property type="protein sequence ID" value="OGLUM05G17380.1"/>
    <property type="gene ID" value="OGLUM05G17380"/>
</dbReference>